<keyword evidence="4" id="KW-1185">Reference proteome</keyword>
<dbReference type="Proteomes" id="UP000516235">
    <property type="component" value="Chromosome"/>
</dbReference>
<evidence type="ECO:0000313" key="3">
    <source>
        <dbReference type="Proteomes" id="UP000516235"/>
    </source>
</evidence>
<dbReference type="EMBL" id="CP061032">
    <property type="protein sequence ID" value="QNP89454.1"/>
    <property type="molecule type" value="Genomic_DNA"/>
</dbReference>
<gene>
    <name evidence="1" type="ORF">H7348_02190</name>
    <name evidence="2" type="ORF">IAU68_07010</name>
</gene>
<evidence type="ECO:0000313" key="2">
    <source>
        <dbReference type="EMBL" id="QNP89454.1"/>
    </source>
</evidence>
<accession>A0A7H0JWN8</accession>
<organism evidence="2 3">
    <name type="scientific">Corynebacterium lujinxingii</name>
    <dbReference type="NCBI Taxonomy" id="2763010"/>
    <lineage>
        <taxon>Bacteria</taxon>
        <taxon>Bacillati</taxon>
        <taxon>Actinomycetota</taxon>
        <taxon>Actinomycetes</taxon>
        <taxon>Mycobacteriales</taxon>
        <taxon>Corynebacteriaceae</taxon>
        <taxon>Corynebacterium</taxon>
    </lineage>
</organism>
<sequence>MKPVVGVLGPTVAEAKAYCRERGYPLGLACSPRTVRAGVLDGAELHGRVIAVGGVELPRYVGVLLERFEVVFGA</sequence>
<dbReference type="AlphaFoldDB" id="A0A7H0JWN8"/>
<proteinExistence type="predicted"/>
<dbReference type="KEGG" id="cluj:IAU68_07010"/>
<name>A0A7H0JWN8_9CORY</name>
<evidence type="ECO:0000313" key="1">
    <source>
        <dbReference type="EMBL" id="MBC3178132.1"/>
    </source>
</evidence>
<dbReference type="RefSeq" id="WP_171192598.1">
    <property type="nucleotide sequence ID" value="NZ_CP061032.1"/>
</dbReference>
<dbReference type="Proteomes" id="UP000642876">
    <property type="component" value="Unassembled WGS sequence"/>
</dbReference>
<reference evidence="3 4" key="1">
    <citation type="submission" date="2020-08" db="EMBL/GenBank/DDBJ databases">
        <title>novel species in genus Corynebacterium.</title>
        <authorList>
            <person name="Zhang G."/>
        </authorList>
    </citation>
    <scope>NUCLEOTIDE SEQUENCE [LARGE SCALE GENOMIC DNA]</scope>
    <source>
        <strain evidence="2">Zg-917</strain>
        <strain evidence="3 4">zg-917</strain>
    </source>
</reference>
<protein>
    <submittedName>
        <fullName evidence="2">Uncharacterized protein</fullName>
    </submittedName>
</protein>
<dbReference type="EMBL" id="JACMYE010000001">
    <property type="protein sequence ID" value="MBC3178132.1"/>
    <property type="molecule type" value="Genomic_DNA"/>
</dbReference>
<evidence type="ECO:0000313" key="4">
    <source>
        <dbReference type="Proteomes" id="UP000642876"/>
    </source>
</evidence>